<dbReference type="STRING" id="282683.SAMN04488105_112186"/>
<dbReference type="SUPFAM" id="SSF54593">
    <property type="entry name" value="Glyoxalase/Bleomycin resistance protein/Dihydroxybiphenyl dioxygenase"/>
    <property type="match status" value="1"/>
</dbReference>
<evidence type="ECO:0000313" key="2">
    <source>
        <dbReference type="EMBL" id="SDF11060.1"/>
    </source>
</evidence>
<organism evidence="2 3">
    <name type="scientific">Salipiger thiooxidans</name>
    <dbReference type="NCBI Taxonomy" id="282683"/>
    <lineage>
        <taxon>Bacteria</taxon>
        <taxon>Pseudomonadati</taxon>
        <taxon>Pseudomonadota</taxon>
        <taxon>Alphaproteobacteria</taxon>
        <taxon>Rhodobacterales</taxon>
        <taxon>Roseobacteraceae</taxon>
        <taxon>Salipiger</taxon>
    </lineage>
</organism>
<dbReference type="EMBL" id="FNAV01000012">
    <property type="protein sequence ID" value="SDF11060.1"/>
    <property type="molecule type" value="Genomic_DNA"/>
</dbReference>
<dbReference type="RefSeq" id="WP_089961971.1">
    <property type="nucleotide sequence ID" value="NZ_FNAV01000012.1"/>
</dbReference>
<accession>A0A1G7IE84</accession>
<evidence type="ECO:0000313" key="3">
    <source>
        <dbReference type="Proteomes" id="UP000198994"/>
    </source>
</evidence>
<dbReference type="InterPro" id="IPR037523">
    <property type="entry name" value="VOC_core"/>
</dbReference>
<dbReference type="Gene3D" id="3.10.180.10">
    <property type="entry name" value="2,3-Dihydroxybiphenyl 1,2-Dioxygenase, domain 1"/>
    <property type="match status" value="1"/>
</dbReference>
<dbReference type="InterPro" id="IPR004360">
    <property type="entry name" value="Glyas_Fos-R_dOase_dom"/>
</dbReference>
<dbReference type="Proteomes" id="UP000198994">
    <property type="component" value="Unassembled WGS sequence"/>
</dbReference>
<keyword evidence="3" id="KW-1185">Reference proteome</keyword>
<dbReference type="AlphaFoldDB" id="A0A1G7IE84"/>
<sequence length="121" mass="12928">MTSPLGRIVIYTRKTEEMAAFYCRHFGFTAVRAEGDRILELVPRSAGAAILLHPASAGQKAGQSLVKLVFDVEDVAAFCETAAADGLTFGTLHQAHGYVFANARDPSGNSVQVSSRAFAPR</sequence>
<dbReference type="Pfam" id="PF00903">
    <property type="entry name" value="Glyoxalase"/>
    <property type="match status" value="1"/>
</dbReference>
<reference evidence="3" key="1">
    <citation type="submission" date="2016-10" db="EMBL/GenBank/DDBJ databases">
        <authorList>
            <person name="Varghese N."/>
            <person name="Submissions S."/>
        </authorList>
    </citation>
    <scope>NUCLEOTIDE SEQUENCE [LARGE SCALE GENOMIC DNA]</scope>
    <source>
        <strain evidence="3">DSM 10146</strain>
    </source>
</reference>
<feature type="domain" description="VOC" evidence="1">
    <location>
        <begin position="4"/>
        <end position="116"/>
    </location>
</feature>
<protein>
    <submittedName>
        <fullName evidence="2">Uncharacterized conserved protein PhnB, glyoxalase superfamily</fullName>
    </submittedName>
</protein>
<name>A0A1G7IE84_9RHOB</name>
<gene>
    <name evidence="2" type="ORF">SAMN04488105_112186</name>
</gene>
<dbReference type="InterPro" id="IPR029068">
    <property type="entry name" value="Glyas_Bleomycin-R_OHBP_Dase"/>
</dbReference>
<dbReference type="PROSITE" id="PS51819">
    <property type="entry name" value="VOC"/>
    <property type="match status" value="1"/>
</dbReference>
<proteinExistence type="predicted"/>
<evidence type="ECO:0000259" key="1">
    <source>
        <dbReference type="PROSITE" id="PS51819"/>
    </source>
</evidence>
<dbReference type="OrthoDB" id="7849747at2"/>